<name>A0A382TB82_9ZZZZ</name>
<organism evidence="1">
    <name type="scientific">marine metagenome</name>
    <dbReference type="NCBI Taxonomy" id="408172"/>
    <lineage>
        <taxon>unclassified sequences</taxon>
        <taxon>metagenomes</taxon>
        <taxon>ecological metagenomes</taxon>
    </lineage>
</organism>
<sequence>MTFTLTADEVTALESFKSHCEHTGENIDRLLDANGTGDIGYDCYELEWIYADTARGIELRADHNTQHWNIRVIQDMEKRYSEYKEQEESE</sequence>
<dbReference type="AlphaFoldDB" id="A0A382TB82"/>
<dbReference type="EMBL" id="UINC01134834">
    <property type="protein sequence ID" value="SVD18621.1"/>
    <property type="molecule type" value="Genomic_DNA"/>
</dbReference>
<protein>
    <submittedName>
        <fullName evidence="1">Uncharacterized protein</fullName>
    </submittedName>
</protein>
<gene>
    <name evidence="1" type="ORF">METZ01_LOCUS371475</name>
</gene>
<evidence type="ECO:0000313" key="1">
    <source>
        <dbReference type="EMBL" id="SVD18621.1"/>
    </source>
</evidence>
<proteinExistence type="predicted"/>
<accession>A0A382TB82</accession>
<reference evidence="1" key="1">
    <citation type="submission" date="2018-05" db="EMBL/GenBank/DDBJ databases">
        <authorList>
            <person name="Lanie J.A."/>
            <person name="Ng W.-L."/>
            <person name="Kazmierczak K.M."/>
            <person name="Andrzejewski T.M."/>
            <person name="Davidsen T.M."/>
            <person name="Wayne K.J."/>
            <person name="Tettelin H."/>
            <person name="Glass J.I."/>
            <person name="Rusch D."/>
            <person name="Podicherti R."/>
            <person name="Tsui H.-C.T."/>
            <person name="Winkler M.E."/>
        </authorList>
    </citation>
    <scope>NUCLEOTIDE SEQUENCE</scope>
</reference>